<protein>
    <submittedName>
        <fullName evidence="3">Uncharacterized protein</fullName>
    </submittedName>
</protein>
<dbReference type="AlphaFoldDB" id="A0ABD7PKV8"/>
<evidence type="ECO:0000256" key="1">
    <source>
        <dbReference type="SAM" id="MobiDB-lite"/>
    </source>
</evidence>
<evidence type="ECO:0000313" key="3">
    <source>
        <dbReference type="EMBL" id="TAW25195.1"/>
    </source>
</evidence>
<feature type="region of interest" description="Disordered" evidence="1">
    <location>
        <begin position="54"/>
        <end position="82"/>
    </location>
</feature>
<feature type="compositionally biased region" description="Low complexity" evidence="1">
    <location>
        <begin position="59"/>
        <end position="71"/>
    </location>
</feature>
<reference evidence="3 4" key="1">
    <citation type="submission" date="2019-02" db="EMBL/GenBank/DDBJ databases">
        <title>The genomic architecture of introgression among sibling species of bacteria.</title>
        <authorList>
            <person name="Cavassim M.I.A."/>
            <person name="Moeskjaer S."/>
            <person name="Moslemi C."/>
            <person name="Fields B."/>
            <person name="Bachmann A."/>
            <person name="Vilhjalmsson B."/>
            <person name="Schierup M.H."/>
            <person name="Young J.P.W."/>
            <person name="Andersen S.U."/>
        </authorList>
    </citation>
    <scope>NUCLEOTIDE SEQUENCE [LARGE SCALE GENOMIC DNA]</scope>
    <source>
        <strain evidence="3 4">SM151B</strain>
        <plasmid evidence="3">pSM151B_Rh01</plasmid>
    </source>
</reference>
<accession>A0ABD7PKV8</accession>
<gene>
    <name evidence="3" type="ORF">ELI19_27515</name>
</gene>
<name>A0ABD7PKV8_RHILE</name>
<keyword evidence="3" id="KW-0614">Plasmid</keyword>
<keyword evidence="2" id="KW-0472">Membrane</keyword>
<geneLocation type="plasmid" evidence="3">
    <name>pSM151B_Rh01</name>
</geneLocation>
<evidence type="ECO:0000313" key="4">
    <source>
        <dbReference type="Proteomes" id="UP000292036"/>
    </source>
</evidence>
<sequence>MRISTITNWAYATTVALTLLSGGAFIMAFRSADMERDAATTAWKLDEMVEQLQSAAEKTTGTTGATNTSGAGTNGTNGSGGG</sequence>
<evidence type="ECO:0000256" key="2">
    <source>
        <dbReference type="SAM" id="Phobius"/>
    </source>
</evidence>
<comment type="caution">
    <text evidence="3">The sequence shown here is derived from an EMBL/GenBank/DDBJ whole genome shotgun (WGS) entry which is preliminary data.</text>
</comment>
<dbReference type="EMBL" id="SIPS01000002">
    <property type="protein sequence ID" value="TAW25195.1"/>
    <property type="molecule type" value="Genomic_DNA"/>
</dbReference>
<feature type="transmembrane region" description="Helical" evidence="2">
    <location>
        <begin position="6"/>
        <end position="29"/>
    </location>
</feature>
<dbReference type="Proteomes" id="UP000292036">
    <property type="component" value="Unassembled WGS sequence"/>
</dbReference>
<organism evidence="3 4">
    <name type="scientific">Rhizobium leguminosarum</name>
    <dbReference type="NCBI Taxonomy" id="384"/>
    <lineage>
        <taxon>Bacteria</taxon>
        <taxon>Pseudomonadati</taxon>
        <taxon>Pseudomonadota</taxon>
        <taxon>Alphaproteobacteria</taxon>
        <taxon>Hyphomicrobiales</taxon>
        <taxon>Rhizobiaceae</taxon>
        <taxon>Rhizobium/Agrobacterium group</taxon>
        <taxon>Rhizobium</taxon>
    </lineage>
</organism>
<proteinExistence type="predicted"/>
<keyword evidence="2" id="KW-0812">Transmembrane</keyword>
<keyword evidence="2" id="KW-1133">Transmembrane helix</keyword>
<feature type="compositionally biased region" description="Gly residues" evidence="1">
    <location>
        <begin position="72"/>
        <end position="82"/>
    </location>
</feature>